<dbReference type="Pfam" id="PF14291">
    <property type="entry name" value="DUF4371"/>
    <property type="match status" value="1"/>
</dbReference>
<gene>
    <name evidence="2" type="ORF">JTE90_014013</name>
</gene>
<feature type="domain" description="DUF4371" evidence="1">
    <location>
        <begin position="306"/>
        <end position="501"/>
    </location>
</feature>
<proteinExistence type="predicted"/>
<dbReference type="Proteomes" id="UP000827092">
    <property type="component" value="Unassembled WGS sequence"/>
</dbReference>
<dbReference type="InterPro" id="IPR025398">
    <property type="entry name" value="DUF4371"/>
</dbReference>
<evidence type="ECO:0000259" key="1">
    <source>
        <dbReference type="Pfam" id="PF14291"/>
    </source>
</evidence>
<evidence type="ECO:0000313" key="2">
    <source>
        <dbReference type="EMBL" id="KAG8179010.1"/>
    </source>
</evidence>
<accession>A0AAV6U423</accession>
<reference evidence="2 3" key="1">
    <citation type="journal article" date="2022" name="Nat. Ecol. Evol.">
        <title>A masculinizing supergene underlies an exaggerated male reproductive morph in a spider.</title>
        <authorList>
            <person name="Hendrickx F."/>
            <person name="De Corte Z."/>
            <person name="Sonet G."/>
            <person name="Van Belleghem S.M."/>
            <person name="Kostlbacher S."/>
            <person name="Vangestel C."/>
        </authorList>
    </citation>
    <scope>NUCLEOTIDE SEQUENCE [LARGE SCALE GENOMIC DNA]</scope>
    <source>
        <strain evidence="2">W744_W776</strain>
    </source>
</reference>
<evidence type="ECO:0000313" key="3">
    <source>
        <dbReference type="Proteomes" id="UP000827092"/>
    </source>
</evidence>
<dbReference type="SUPFAM" id="SSF53098">
    <property type="entry name" value="Ribonuclease H-like"/>
    <property type="match status" value="1"/>
</dbReference>
<dbReference type="EMBL" id="JAFNEN010000654">
    <property type="protein sequence ID" value="KAG8179010.1"/>
    <property type="molecule type" value="Genomic_DNA"/>
</dbReference>
<dbReference type="InterPro" id="IPR012337">
    <property type="entry name" value="RNaseH-like_sf"/>
</dbReference>
<keyword evidence="3" id="KW-1185">Reference proteome</keyword>
<name>A0AAV6U423_9ARAC</name>
<dbReference type="PANTHER" id="PTHR45749:SF21">
    <property type="entry name" value="DUF4371 DOMAIN-CONTAINING PROTEIN"/>
    <property type="match status" value="1"/>
</dbReference>
<dbReference type="AlphaFoldDB" id="A0AAV6U423"/>
<organism evidence="2 3">
    <name type="scientific">Oedothorax gibbosus</name>
    <dbReference type="NCBI Taxonomy" id="931172"/>
    <lineage>
        <taxon>Eukaryota</taxon>
        <taxon>Metazoa</taxon>
        <taxon>Ecdysozoa</taxon>
        <taxon>Arthropoda</taxon>
        <taxon>Chelicerata</taxon>
        <taxon>Arachnida</taxon>
        <taxon>Araneae</taxon>
        <taxon>Araneomorphae</taxon>
        <taxon>Entelegynae</taxon>
        <taxon>Araneoidea</taxon>
        <taxon>Linyphiidae</taxon>
        <taxon>Erigoninae</taxon>
        <taxon>Oedothorax</taxon>
    </lineage>
</organism>
<protein>
    <recommendedName>
        <fullName evidence="1">DUF4371 domain-containing protein</fullName>
    </recommendedName>
</protein>
<dbReference type="PANTHER" id="PTHR45749">
    <property type="match status" value="1"/>
</dbReference>
<comment type="caution">
    <text evidence="2">The sequence shown here is derived from an EMBL/GenBank/DDBJ whole genome shotgun (WGS) entry which is preliminary data.</text>
</comment>
<sequence length="756" mass="86362">MPKKQKLYKYRCLELLCKAVVRQDKWNDHCKKKHSWKVKNNFEIKYKIVEVKPADSLKWLPYLEKNDSPPSLEGKETASVAEKCEASTSKNDACDGSSRSGTGISTIGIEESLVCMPPAKRLHLENKSTTPKVHDESPSTSIALNNICGVVFSLKSQESIEIEESIRSILYDDPKDPAKFSNIKLTSKDIKAGLKLESCKIDLSHQFPSNNNRKFSPEWKQCKLPDGTIKERMWLVYSKSNDSVYCLHCLLFALPHQQSPWSSGKGHRCWQKGNALRDIEAHESSKNHIACQVTRLQWISGNVANASLKTMQDKQIQHHQEVLNVIIDCCRFLIEEMLAFRKNDVVEGKLPKLFQLLSKYNPDARVYYEKIKKGRYNKKKLASNFLSYTNIFDLVSIMCTIVIKKIVVTVNESRKYSIIIDSTQDVSKKEVTTLIIRYVDQSDDKLRPLERLIAVFSTSSATGQNLKDNVFDKLSQLGLNKKQIIGQSMDGAGNMSGPFVGLKTLVLKECETAFYVWCSSHRFALVIEKSLSFCPKMRDFFFILEELYRLFNSGYKRHSVFVEEMAQQATSSGKKMRLKRVQTTRWSNVESLCEFYKWDCTVISEELNTFSDIYFATHENISVEDFNKDETAKVAKRNASEDLEANVSTDKIKDMWVTKGFIKPYRCLNNFSCFATLKIAYITLLSLAVTSCSAERAMSRVRIIKNRLRSSMSDTWLSNLMILSSEKDVFSSISNEEIIDRFACSSTGRKRLLVGL</sequence>